<evidence type="ECO:0000256" key="16">
    <source>
        <dbReference type="ARBA" id="ARBA00048679"/>
    </source>
</evidence>
<keyword evidence="6" id="KW-0690">Ribosome biogenesis</keyword>
<keyword evidence="8" id="KW-0597">Phosphoprotein</keyword>
<dbReference type="PANTHER" id="PTHR45852">
    <property type="entry name" value="SER/THR-PROTEIN KINASE RIO2"/>
    <property type="match status" value="1"/>
</dbReference>
<dbReference type="FunFam" id="1.10.10.10:FF:000053">
    <property type="entry name" value="Serine/threonine-protein kinase RIO2"/>
    <property type="match status" value="1"/>
</dbReference>
<dbReference type="GO" id="GO:0005634">
    <property type="term" value="C:nucleus"/>
    <property type="evidence" value="ECO:0007669"/>
    <property type="project" value="TreeGrafter"/>
</dbReference>
<feature type="region of interest" description="Disordered" evidence="21">
    <location>
        <begin position="330"/>
        <end position="473"/>
    </location>
</feature>
<evidence type="ECO:0000256" key="11">
    <source>
        <dbReference type="ARBA" id="ARBA00022741"/>
    </source>
</evidence>
<evidence type="ECO:0000256" key="14">
    <source>
        <dbReference type="ARBA" id="ARBA00022842"/>
    </source>
</evidence>
<comment type="subunit">
    <text evidence="17">Associated with late 40S pre-ribosomal particles. Interacts with PLK1 (via its N-terminus).</text>
</comment>
<evidence type="ECO:0000256" key="13">
    <source>
        <dbReference type="ARBA" id="ARBA00022840"/>
    </source>
</evidence>
<dbReference type="InterPro" id="IPR000687">
    <property type="entry name" value="RIO_kinase"/>
</dbReference>
<dbReference type="GO" id="GO:0005524">
    <property type="term" value="F:ATP binding"/>
    <property type="evidence" value="ECO:0007669"/>
    <property type="project" value="UniProtKB-KW"/>
</dbReference>
<proteinExistence type="inferred from homology"/>
<keyword evidence="7" id="KW-0723">Serine/threonine-protein kinase</keyword>
<dbReference type="PANTHER" id="PTHR45852:SF1">
    <property type="entry name" value="SERINE_THREONINE-PROTEIN KINASE RIO2"/>
    <property type="match status" value="1"/>
</dbReference>
<dbReference type="GO" id="GO:0030490">
    <property type="term" value="P:maturation of SSU-rRNA"/>
    <property type="evidence" value="ECO:0007669"/>
    <property type="project" value="TreeGrafter"/>
</dbReference>
<keyword evidence="9" id="KW-0808">Transferase</keyword>
<accession>A0A7D9J5I9</accession>
<keyword evidence="10" id="KW-0479">Metal-binding</keyword>
<dbReference type="CDD" id="cd05144">
    <property type="entry name" value="RIO2_C"/>
    <property type="match status" value="1"/>
</dbReference>
<evidence type="ECO:0000313" key="23">
    <source>
        <dbReference type="Proteomes" id="UP001152795"/>
    </source>
</evidence>
<dbReference type="Pfam" id="PF09202">
    <property type="entry name" value="Rio2_N"/>
    <property type="match status" value="1"/>
</dbReference>
<reference evidence="22" key="1">
    <citation type="submission" date="2020-04" db="EMBL/GenBank/DDBJ databases">
        <authorList>
            <person name="Alioto T."/>
            <person name="Alioto T."/>
            <person name="Gomez Garrido J."/>
        </authorList>
    </citation>
    <scope>NUCLEOTIDE SEQUENCE</scope>
    <source>
        <strain evidence="22">A484AB</strain>
    </source>
</reference>
<keyword evidence="14" id="KW-0460">Magnesium</keyword>
<evidence type="ECO:0000256" key="8">
    <source>
        <dbReference type="ARBA" id="ARBA00022553"/>
    </source>
</evidence>
<evidence type="ECO:0000256" key="12">
    <source>
        <dbReference type="ARBA" id="ARBA00022777"/>
    </source>
</evidence>
<dbReference type="SMART" id="SM00090">
    <property type="entry name" value="RIO"/>
    <property type="match status" value="1"/>
</dbReference>
<keyword evidence="5" id="KW-0963">Cytoplasm</keyword>
<feature type="compositionally biased region" description="Acidic residues" evidence="21">
    <location>
        <begin position="330"/>
        <end position="344"/>
    </location>
</feature>
<protein>
    <recommendedName>
        <fullName evidence="18">Serine/threonine-protein kinase RIO2</fullName>
        <ecNumber evidence="4">2.7.11.1</ecNumber>
    </recommendedName>
    <alternativeName>
        <fullName evidence="20">RIO kinase 2</fullName>
    </alternativeName>
    <alternativeName>
        <fullName evidence="19">Serine/threonine-protein kinase rio2</fullName>
    </alternativeName>
</protein>
<gene>
    <name evidence="22" type="ORF">PACLA_8A085131</name>
</gene>
<dbReference type="InterPro" id="IPR036388">
    <property type="entry name" value="WH-like_DNA-bd_sf"/>
</dbReference>
<dbReference type="GO" id="GO:0030688">
    <property type="term" value="C:preribosome, small subunit precursor"/>
    <property type="evidence" value="ECO:0007669"/>
    <property type="project" value="TreeGrafter"/>
</dbReference>
<comment type="similarity">
    <text evidence="3">Belongs to the protein kinase superfamily. RIO-type Ser/Thr kinase family.</text>
</comment>
<evidence type="ECO:0000313" key="22">
    <source>
        <dbReference type="EMBL" id="CAB4022494.1"/>
    </source>
</evidence>
<dbReference type="SUPFAM" id="SSF46785">
    <property type="entry name" value="Winged helix' DNA-binding domain"/>
    <property type="match status" value="1"/>
</dbReference>
<evidence type="ECO:0000256" key="19">
    <source>
        <dbReference type="ARBA" id="ARBA00068837"/>
    </source>
</evidence>
<dbReference type="Gene3D" id="3.30.200.20">
    <property type="entry name" value="Phosphorylase Kinase, domain 1"/>
    <property type="match status" value="1"/>
</dbReference>
<evidence type="ECO:0000256" key="4">
    <source>
        <dbReference type="ARBA" id="ARBA00012513"/>
    </source>
</evidence>
<dbReference type="GO" id="GO:0005829">
    <property type="term" value="C:cytosol"/>
    <property type="evidence" value="ECO:0007669"/>
    <property type="project" value="TreeGrafter"/>
</dbReference>
<evidence type="ECO:0000256" key="7">
    <source>
        <dbReference type="ARBA" id="ARBA00022527"/>
    </source>
</evidence>
<dbReference type="InterPro" id="IPR011009">
    <property type="entry name" value="Kinase-like_dom_sf"/>
</dbReference>
<keyword evidence="23" id="KW-1185">Reference proteome</keyword>
<dbReference type="SUPFAM" id="SSF56112">
    <property type="entry name" value="Protein kinase-like (PK-like)"/>
    <property type="match status" value="1"/>
</dbReference>
<evidence type="ECO:0000256" key="17">
    <source>
        <dbReference type="ARBA" id="ARBA00064676"/>
    </source>
</evidence>
<evidence type="ECO:0000256" key="5">
    <source>
        <dbReference type="ARBA" id="ARBA00022490"/>
    </source>
</evidence>
<dbReference type="EMBL" id="CACRXK020012009">
    <property type="protein sequence ID" value="CAB4022494.1"/>
    <property type="molecule type" value="Genomic_DNA"/>
</dbReference>
<dbReference type="GO" id="GO:0046872">
    <property type="term" value="F:metal ion binding"/>
    <property type="evidence" value="ECO:0007669"/>
    <property type="project" value="UniProtKB-KW"/>
</dbReference>
<sequence length="473" mass="54440">MGKLNVAILRYLSSEDFRVLTAVEMGMKNHEVVPTPLLASIANLKHGGCHKITRELVKHKLLAYEKGKAYEGYKLTFGGYDYLALKALTNRNIIHSVGNQIGVGKESDIYIVANEDGKQFALKLHRLGRTSFRKLKEKRDYLKHRKNYSWLYLSRLAAIKEFAYMKALHDIGYPVPKPADFNRHCVVMELVNGTPLCQVQSLDEPGSIYNELMELIVQLGSYGLIHCDFNEFNIMISDTRKITIIDFPQMVSISHINAQWYFDRDVQCITTFFRRRFDYESELYPKFSDVKRLHNLDVDIAVSGFSKGQKDELHESVDQFESLCEIEENEVENNNDEISSDEDNVEHSSDNEEHTDTSTGNYMDENLDQLATKGENSDTASEESDLEDLSQQNQTYQPYRDENPDPQTSEEKHHHQETGANTMEPEVIRKKVKQSLAKKQQKARRTKRGEAGVVTRKRRENRSAIKQSNDGIW</sequence>
<evidence type="ECO:0000256" key="21">
    <source>
        <dbReference type="SAM" id="MobiDB-lite"/>
    </source>
</evidence>
<keyword evidence="13" id="KW-0067">ATP-binding</keyword>
<keyword evidence="11" id="KW-0547">Nucleotide-binding</keyword>
<evidence type="ECO:0000256" key="10">
    <source>
        <dbReference type="ARBA" id="ARBA00022723"/>
    </source>
</evidence>
<dbReference type="Gene3D" id="1.10.510.10">
    <property type="entry name" value="Transferase(Phosphotransferase) domain 1"/>
    <property type="match status" value="1"/>
</dbReference>
<comment type="caution">
    <text evidence="22">The sequence shown here is derived from an EMBL/GenBank/DDBJ whole genome shotgun (WGS) entry which is preliminary data.</text>
</comment>
<dbReference type="EC" id="2.7.11.1" evidence="4"/>
<comment type="cofactor">
    <cofactor evidence="1">
        <name>Mg(2+)</name>
        <dbReference type="ChEBI" id="CHEBI:18420"/>
    </cofactor>
</comment>
<dbReference type="OrthoDB" id="10258631at2759"/>
<evidence type="ECO:0000256" key="6">
    <source>
        <dbReference type="ARBA" id="ARBA00022517"/>
    </source>
</evidence>
<comment type="catalytic activity">
    <reaction evidence="16">
        <text>L-seryl-[protein] + ATP = O-phospho-L-seryl-[protein] + ADP + H(+)</text>
        <dbReference type="Rhea" id="RHEA:17989"/>
        <dbReference type="Rhea" id="RHEA-COMP:9863"/>
        <dbReference type="Rhea" id="RHEA-COMP:11604"/>
        <dbReference type="ChEBI" id="CHEBI:15378"/>
        <dbReference type="ChEBI" id="CHEBI:29999"/>
        <dbReference type="ChEBI" id="CHEBI:30616"/>
        <dbReference type="ChEBI" id="CHEBI:83421"/>
        <dbReference type="ChEBI" id="CHEBI:456216"/>
        <dbReference type="EC" id="2.7.11.1"/>
    </reaction>
</comment>
<evidence type="ECO:0000256" key="15">
    <source>
        <dbReference type="ARBA" id="ARBA00047899"/>
    </source>
</evidence>
<dbReference type="Gene3D" id="1.10.10.10">
    <property type="entry name" value="Winged helix-like DNA-binding domain superfamily/Winged helix DNA-binding domain"/>
    <property type="match status" value="1"/>
</dbReference>
<name>A0A7D9J5I9_PARCT</name>
<feature type="compositionally biased region" description="Basic and acidic residues" evidence="21">
    <location>
        <begin position="399"/>
        <end position="417"/>
    </location>
</feature>
<dbReference type="InterPro" id="IPR018934">
    <property type="entry name" value="RIO_dom"/>
</dbReference>
<organism evidence="22 23">
    <name type="scientific">Paramuricea clavata</name>
    <name type="common">Red gorgonian</name>
    <name type="synonym">Violescent sea-whip</name>
    <dbReference type="NCBI Taxonomy" id="317549"/>
    <lineage>
        <taxon>Eukaryota</taxon>
        <taxon>Metazoa</taxon>
        <taxon>Cnidaria</taxon>
        <taxon>Anthozoa</taxon>
        <taxon>Octocorallia</taxon>
        <taxon>Malacalcyonacea</taxon>
        <taxon>Plexauridae</taxon>
        <taxon>Paramuricea</taxon>
    </lineage>
</organism>
<comment type="catalytic activity">
    <reaction evidence="15">
        <text>L-threonyl-[protein] + ATP = O-phospho-L-threonyl-[protein] + ADP + H(+)</text>
        <dbReference type="Rhea" id="RHEA:46608"/>
        <dbReference type="Rhea" id="RHEA-COMP:11060"/>
        <dbReference type="Rhea" id="RHEA-COMP:11605"/>
        <dbReference type="ChEBI" id="CHEBI:15378"/>
        <dbReference type="ChEBI" id="CHEBI:30013"/>
        <dbReference type="ChEBI" id="CHEBI:30616"/>
        <dbReference type="ChEBI" id="CHEBI:61977"/>
        <dbReference type="ChEBI" id="CHEBI:456216"/>
        <dbReference type="EC" id="2.7.11.1"/>
    </reaction>
</comment>
<dbReference type="InterPro" id="IPR015285">
    <property type="entry name" value="RIO2_wHTH_N"/>
</dbReference>
<dbReference type="GO" id="GO:0004674">
    <property type="term" value="F:protein serine/threonine kinase activity"/>
    <property type="evidence" value="ECO:0007669"/>
    <property type="project" value="UniProtKB-KW"/>
</dbReference>
<comment type="subcellular location">
    <subcellularLocation>
        <location evidence="2">Cytoplasm</location>
    </subcellularLocation>
</comment>
<evidence type="ECO:0000256" key="9">
    <source>
        <dbReference type="ARBA" id="ARBA00022679"/>
    </source>
</evidence>
<feature type="compositionally biased region" description="Basic and acidic residues" evidence="21">
    <location>
        <begin position="345"/>
        <end position="356"/>
    </location>
</feature>
<dbReference type="InterPro" id="IPR036390">
    <property type="entry name" value="WH_DNA-bd_sf"/>
</dbReference>
<evidence type="ECO:0000256" key="2">
    <source>
        <dbReference type="ARBA" id="ARBA00004496"/>
    </source>
</evidence>
<feature type="compositionally biased region" description="Polar residues" evidence="21">
    <location>
        <begin position="464"/>
        <end position="473"/>
    </location>
</feature>
<dbReference type="Pfam" id="PF01163">
    <property type="entry name" value="RIO1"/>
    <property type="match status" value="1"/>
</dbReference>
<evidence type="ECO:0000256" key="3">
    <source>
        <dbReference type="ARBA" id="ARBA00009196"/>
    </source>
</evidence>
<dbReference type="AlphaFoldDB" id="A0A7D9J5I9"/>
<dbReference type="FunFam" id="3.30.200.20:FF:000052">
    <property type="entry name" value="Serine/threonine-protein kinase RIO2"/>
    <property type="match status" value="1"/>
</dbReference>
<dbReference type="FunFam" id="1.10.510.10:FF:000307">
    <property type="entry name" value="Serine/threonine-protein kinase RIO2"/>
    <property type="match status" value="1"/>
</dbReference>
<evidence type="ECO:0000256" key="18">
    <source>
        <dbReference type="ARBA" id="ARBA00068353"/>
    </source>
</evidence>
<dbReference type="Proteomes" id="UP001152795">
    <property type="component" value="Unassembled WGS sequence"/>
</dbReference>
<keyword evidence="12 22" id="KW-0418">Kinase</keyword>
<evidence type="ECO:0000256" key="20">
    <source>
        <dbReference type="ARBA" id="ARBA00076005"/>
    </source>
</evidence>
<dbReference type="InterPro" id="IPR030484">
    <property type="entry name" value="Rio2"/>
</dbReference>
<evidence type="ECO:0000256" key="1">
    <source>
        <dbReference type="ARBA" id="ARBA00001946"/>
    </source>
</evidence>